<feature type="DNA-binding region" description="OmpR/PhoB-type" evidence="2">
    <location>
        <begin position="12"/>
        <end position="106"/>
    </location>
</feature>
<keyword evidence="1 2" id="KW-0238">DNA-binding</keyword>
<accession>A0ABS3ADH8</accession>
<evidence type="ECO:0000256" key="2">
    <source>
        <dbReference type="PROSITE-ProRule" id="PRU01091"/>
    </source>
</evidence>
<dbReference type="InterPro" id="IPR036388">
    <property type="entry name" value="WH-like_DNA-bd_sf"/>
</dbReference>
<dbReference type="SUPFAM" id="SSF48452">
    <property type="entry name" value="TPR-like"/>
    <property type="match status" value="1"/>
</dbReference>
<reference evidence="4 5" key="1">
    <citation type="journal article" date="2021" name="Int. J. Syst. Evol. Microbiol.">
        <title>Pseudomonas piscium sp. nov., Pseudomonas pisciculturae sp. nov., Pseudomonas mucoides sp. nov. and Pseudomonas neuropathica sp. nov. isolated from rainbow trout.</title>
        <authorList>
            <person name="Duman M."/>
            <person name="Mulet M."/>
            <person name="Altun S."/>
            <person name="Saticioglu I.B."/>
            <person name="Gomila M."/>
            <person name="Lalucat J."/>
            <person name="Garcia-Valdes E."/>
        </authorList>
    </citation>
    <scope>NUCLEOTIDE SEQUENCE [LARGE SCALE GENOMIC DNA]</scope>
    <source>
        <strain evidence="4 5">LMG 28632</strain>
    </source>
</reference>
<dbReference type="SMART" id="SM00862">
    <property type="entry name" value="Trans_reg_C"/>
    <property type="match status" value="1"/>
</dbReference>
<evidence type="ECO:0000313" key="4">
    <source>
        <dbReference type="EMBL" id="MBN3965209.1"/>
    </source>
</evidence>
<dbReference type="Proteomes" id="UP000772591">
    <property type="component" value="Unassembled WGS sequence"/>
</dbReference>
<protein>
    <submittedName>
        <fullName evidence="4">Winged helix-turn-helix domain-containing protein</fullName>
    </submittedName>
</protein>
<dbReference type="CDD" id="cd00383">
    <property type="entry name" value="trans_reg_C"/>
    <property type="match status" value="1"/>
</dbReference>
<evidence type="ECO:0000256" key="1">
    <source>
        <dbReference type="ARBA" id="ARBA00023125"/>
    </source>
</evidence>
<name>A0ABS3ADH8_9PSED</name>
<dbReference type="RefSeq" id="WP_336512415.1">
    <property type="nucleotide sequence ID" value="NZ_JADEVO010000008.1"/>
</dbReference>
<sequence length="556" mass="60635">MSSGSAAVLSSTNSFIFGSWELCSDGLLLHKGNQLHLPPKELHVLRLLLSSAGSLVSKELLLSRVWPNCDIAEESLTRCIYTLRKVFGRDNGYIKTLYGKGYRFVGEVTERRGTSAGAASMVPSLLVLPVAGHGDGCMFNVHREVVRQLATAFGESLCVFSAGVTAGVEEGGYLALVERLQADYYLSFRCVERDLAWTGSVELVRGADHVVLHSEVLVEVTHLDQAMQQVVLLIADRLPGLRAQVPPCSSYPLALAYGNGLLGLQAYTPEGVGEALVEFMRCVQMDSGYAPLWCGLADTYLAMANLGLKDHHWALAQAYKALTRALTLEPENTQASARLALLTSLQGVPHAAEALFRPVLLGADRAGAQYHYAWHLWCCGRFGQALDAIEQSLEHDCSSVAAWLLRARIELEIDALHALDVIRQAISVLGQRHPVINAMHALILDVGGDPLTAQAVLERGGLLGGQAGEIELVVCYVQAAFDKGAARERYQRWCVASEHPPLCPAQLPVLRRLDGDRVVAQLWRELEGKSCPWWRARLGDPRLQGLAQPADQRLLA</sequence>
<dbReference type="SUPFAM" id="SSF46894">
    <property type="entry name" value="C-terminal effector domain of the bipartite response regulators"/>
    <property type="match status" value="1"/>
</dbReference>
<dbReference type="Gene3D" id="1.10.10.10">
    <property type="entry name" value="Winged helix-like DNA-binding domain superfamily/Winged helix DNA-binding domain"/>
    <property type="match status" value="1"/>
</dbReference>
<dbReference type="EMBL" id="JADEVO010000008">
    <property type="protein sequence ID" value="MBN3965209.1"/>
    <property type="molecule type" value="Genomic_DNA"/>
</dbReference>
<dbReference type="InterPro" id="IPR016032">
    <property type="entry name" value="Sig_transdc_resp-reg_C-effctor"/>
</dbReference>
<organism evidence="4 5">
    <name type="scientific">Pseudomonas gregormendelii</name>
    <dbReference type="NCBI Taxonomy" id="1628277"/>
    <lineage>
        <taxon>Bacteria</taxon>
        <taxon>Pseudomonadati</taxon>
        <taxon>Pseudomonadota</taxon>
        <taxon>Gammaproteobacteria</taxon>
        <taxon>Pseudomonadales</taxon>
        <taxon>Pseudomonadaceae</taxon>
        <taxon>Pseudomonas</taxon>
    </lineage>
</organism>
<dbReference type="InterPro" id="IPR001867">
    <property type="entry name" value="OmpR/PhoB-type_DNA-bd"/>
</dbReference>
<dbReference type="Gene3D" id="1.25.40.10">
    <property type="entry name" value="Tetratricopeptide repeat domain"/>
    <property type="match status" value="1"/>
</dbReference>
<evidence type="ECO:0000259" key="3">
    <source>
        <dbReference type="PROSITE" id="PS51755"/>
    </source>
</evidence>
<evidence type="ECO:0000313" key="5">
    <source>
        <dbReference type="Proteomes" id="UP000772591"/>
    </source>
</evidence>
<dbReference type="Pfam" id="PF00486">
    <property type="entry name" value="Trans_reg_C"/>
    <property type="match status" value="1"/>
</dbReference>
<proteinExistence type="predicted"/>
<keyword evidence="5" id="KW-1185">Reference proteome</keyword>
<dbReference type="PROSITE" id="PS51755">
    <property type="entry name" value="OMPR_PHOB"/>
    <property type="match status" value="1"/>
</dbReference>
<dbReference type="InterPro" id="IPR011990">
    <property type="entry name" value="TPR-like_helical_dom_sf"/>
</dbReference>
<comment type="caution">
    <text evidence="4">The sequence shown here is derived from an EMBL/GenBank/DDBJ whole genome shotgun (WGS) entry which is preliminary data.</text>
</comment>
<gene>
    <name evidence="4" type="ORF">IMW75_07940</name>
</gene>
<feature type="domain" description="OmpR/PhoB-type" evidence="3">
    <location>
        <begin position="12"/>
        <end position="106"/>
    </location>
</feature>